<evidence type="ECO:0000256" key="4">
    <source>
        <dbReference type="ARBA" id="ARBA00022825"/>
    </source>
</evidence>
<dbReference type="PROSITE" id="PS00138">
    <property type="entry name" value="SUBTILASE_SER"/>
    <property type="match status" value="1"/>
</dbReference>
<dbReference type="InterPro" id="IPR023827">
    <property type="entry name" value="Peptidase_S8_Asp-AS"/>
</dbReference>
<name>A0A858RK23_9BACT</name>
<dbReference type="Proteomes" id="UP000501812">
    <property type="component" value="Chromosome"/>
</dbReference>
<dbReference type="GO" id="GO:0006508">
    <property type="term" value="P:proteolysis"/>
    <property type="evidence" value="ECO:0007669"/>
    <property type="project" value="UniProtKB-KW"/>
</dbReference>
<gene>
    <name evidence="9" type="ORF">HHL09_13970</name>
</gene>
<evidence type="ECO:0000313" key="9">
    <source>
        <dbReference type="EMBL" id="QJE96844.1"/>
    </source>
</evidence>
<dbReference type="InterPro" id="IPR036852">
    <property type="entry name" value="Peptidase_S8/S53_dom_sf"/>
</dbReference>
<evidence type="ECO:0000256" key="7">
    <source>
        <dbReference type="RuleBase" id="RU003355"/>
    </source>
</evidence>
<dbReference type="InterPro" id="IPR000209">
    <property type="entry name" value="Peptidase_S8/S53_dom"/>
</dbReference>
<protein>
    <submittedName>
        <fullName evidence="9">S8 family serine peptidase</fullName>
    </submittedName>
</protein>
<feature type="active site" description="Charge relay system" evidence="5 6">
    <location>
        <position position="471"/>
    </location>
</feature>
<dbReference type="Gene3D" id="3.40.50.200">
    <property type="entry name" value="Peptidase S8/S53 domain"/>
    <property type="match status" value="1"/>
</dbReference>
<dbReference type="PANTHER" id="PTHR43806">
    <property type="entry name" value="PEPTIDASE S8"/>
    <property type="match status" value="1"/>
</dbReference>
<dbReference type="InterPro" id="IPR050131">
    <property type="entry name" value="Peptidase_S8_subtilisin-like"/>
</dbReference>
<dbReference type="Pfam" id="PF00082">
    <property type="entry name" value="Peptidase_S8"/>
    <property type="match status" value="1"/>
</dbReference>
<keyword evidence="10" id="KW-1185">Reference proteome</keyword>
<accession>A0A858RK23</accession>
<dbReference type="KEGG" id="luo:HHL09_13970"/>
<dbReference type="PROSITE" id="PS51892">
    <property type="entry name" value="SUBTILASE"/>
    <property type="match status" value="1"/>
</dbReference>
<evidence type="ECO:0000259" key="8">
    <source>
        <dbReference type="Pfam" id="PF00082"/>
    </source>
</evidence>
<evidence type="ECO:0000256" key="1">
    <source>
        <dbReference type="ARBA" id="ARBA00011073"/>
    </source>
</evidence>
<dbReference type="InterPro" id="IPR015500">
    <property type="entry name" value="Peptidase_S8_subtilisin-rel"/>
</dbReference>
<dbReference type="PROSITE" id="PS00137">
    <property type="entry name" value="SUBTILASE_HIS"/>
    <property type="match status" value="1"/>
</dbReference>
<dbReference type="EMBL" id="CP051774">
    <property type="protein sequence ID" value="QJE96844.1"/>
    <property type="molecule type" value="Genomic_DNA"/>
</dbReference>
<evidence type="ECO:0000256" key="5">
    <source>
        <dbReference type="PIRSR" id="PIRSR615500-1"/>
    </source>
</evidence>
<reference evidence="9 10" key="1">
    <citation type="submission" date="2020-04" db="EMBL/GenBank/DDBJ databases">
        <title>Luteolibacter sp. G-1-1-1 isolated from soil.</title>
        <authorList>
            <person name="Dahal R.H."/>
        </authorList>
    </citation>
    <scope>NUCLEOTIDE SEQUENCE [LARGE SCALE GENOMIC DNA]</scope>
    <source>
        <strain evidence="9 10">G-1-1-1</strain>
    </source>
</reference>
<comment type="similarity">
    <text evidence="1 6 7">Belongs to the peptidase S8 family.</text>
</comment>
<dbReference type="RefSeq" id="WP_169455244.1">
    <property type="nucleotide sequence ID" value="NZ_CP051774.1"/>
</dbReference>
<sequence length="528" mass="55213">MAEDLTSYVLLPMRGLRVDPSGASASLSQLFHHLRAGVKKVDLKSLTKPGGAEAALRSLSLPTLRLPDDTIRAASDLAMRCLDAVSENGAKLVQLSEEAAQALRRSQPGMRLAPVLYYRTAEAPLPRVEVQARTSAAGPAVKAKITVLSKDGKSPFTGLRVIAFTDFAGRAGEEAFTNSNGEAKFSSLKTGEKIERLYVEPPASGYHGGFKKGLILKADNLVSLLPIDFSLADGVRHYYGGQAKSSDGEGVKIAVVDTGIDRNHPDLIVKAGACTVTGEDPKEWGPLGGPHGTHVAGIIGGRGKVKGVAPASEILSYRVFRQQPGVPSANFAISKAIDQAVQAGCHLINLSLKHDSEPGDPPLIDDVIRAALEDARDQGVVVIAATGNDGRQRVSFPALDAASIAVSALGRKGTYPAGSQGPADEMAPYSKDKKTFVAAFSNIGPEVDVIAPGVEIISTVPGGYAPMSGTSMATPAVTGLAARLLSRNPSIRDMDAGPERADAITRMVLASCQSLGFRAQFQGDGIPL</sequence>
<dbReference type="GO" id="GO:0004252">
    <property type="term" value="F:serine-type endopeptidase activity"/>
    <property type="evidence" value="ECO:0007669"/>
    <property type="project" value="UniProtKB-UniRule"/>
</dbReference>
<dbReference type="PANTHER" id="PTHR43806:SF11">
    <property type="entry name" value="CEREVISIN-RELATED"/>
    <property type="match status" value="1"/>
</dbReference>
<evidence type="ECO:0000256" key="6">
    <source>
        <dbReference type="PROSITE-ProRule" id="PRU01240"/>
    </source>
</evidence>
<feature type="active site" description="Charge relay system" evidence="5 6">
    <location>
        <position position="257"/>
    </location>
</feature>
<dbReference type="InterPro" id="IPR023828">
    <property type="entry name" value="Peptidase_S8_Ser-AS"/>
</dbReference>
<evidence type="ECO:0000313" key="10">
    <source>
        <dbReference type="Proteomes" id="UP000501812"/>
    </source>
</evidence>
<feature type="domain" description="Peptidase S8/S53" evidence="8">
    <location>
        <begin position="248"/>
        <end position="492"/>
    </location>
</feature>
<proteinExistence type="inferred from homology"/>
<dbReference type="InterPro" id="IPR022398">
    <property type="entry name" value="Peptidase_S8_His-AS"/>
</dbReference>
<dbReference type="PROSITE" id="PS00136">
    <property type="entry name" value="SUBTILASE_ASP"/>
    <property type="match status" value="1"/>
</dbReference>
<dbReference type="AlphaFoldDB" id="A0A858RK23"/>
<feature type="active site" description="Charge relay system" evidence="5 6">
    <location>
        <position position="291"/>
    </location>
</feature>
<keyword evidence="2 6" id="KW-0645">Protease</keyword>
<keyword evidence="3 6" id="KW-0378">Hydrolase</keyword>
<evidence type="ECO:0000256" key="3">
    <source>
        <dbReference type="ARBA" id="ARBA00022801"/>
    </source>
</evidence>
<organism evidence="9 10">
    <name type="scientific">Luteolibacter luteus</name>
    <dbReference type="NCBI Taxonomy" id="2728835"/>
    <lineage>
        <taxon>Bacteria</taxon>
        <taxon>Pseudomonadati</taxon>
        <taxon>Verrucomicrobiota</taxon>
        <taxon>Verrucomicrobiia</taxon>
        <taxon>Verrucomicrobiales</taxon>
        <taxon>Verrucomicrobiaceae</taxon>
        <taxon>Luteolibacter</taxon>
    </lineage>
</organism>
<evidence type="ECO:0000256" key="2">
    <source>
        <dbReference type="ARBA" id="ARBA00022670"/>
    </source>
</evidence>
<keyword evidence="4 6" id="KW-0720">Serine protease</keyword>
<dbReference type="PRINTS" id="PR00723">
    <property type="entry name" value="SUBTILISIN"/>
</dbReference>
<dbReference type="SUPFAM" id="SSF52743">
    <property type="entry name" value="Subtilisin-like"/>
    <property type="match status" value="1"/>
</dbReference>